<keyword evidence="2" id="KW-0614">Plasmid</keyword>
<proteinExistence type="predicted"/>
<feature type="transmembrane region" description="Helical" evidence="1">
    <location>
        <begin position="40"/>
        <end position="60"/>
    </location>
</feature>
<evidence type="ECO:0000313" key="3">
    <source>
        <dbReference type="Proteomes" id="UP000057820"/>
    </source>
</evidence>
<dbReference type="KEGG" id="nfr:ERS450000_05919"/>
<keyword evidence="1" id="KW-0472">Membrane</keyword>
<reference evidence="3" key="1">
    <citation type="submission" date="2015-03" db="EMBL/GenBank/DDBJ databases">
        <authorList>
            <consortium name="Pathogen Informatics"/>
        </authorList>
    </citation>
    <scope>NUCLEOTIDE SEQUENCE [LARGE SCALE GENOMIC DNA]</scope>
    <source>
        <strain evidence="3">NCTC11134</strain>
        <plasmid evidence="3">2</plasmid>
    </source>
</reference>
<evidence type="ECO:0000313" key="2">
    <source>
        <dbReference type="EMBL" id="CRY84213.1"/>
    </source>
</evidence>
<dbReference type="AlphaFoldDB" id="A0A0H5P9V4"/>
<gene>
    <name evidence="2" type="ORF">ERS450000_05919</name>
</gene>
<keyword evidence="1" id="KW-0812">Transmembrane</keyword>
<evidence type="ECO:0000256" key="1">
    <source>
        <dbReference type="SAM" id="Phobius"/>
    </source>
</evidence>
<dbReference type="RefSeq" id="WP_060594926.1">
    <property type="nucleotide sequence ID" value="NZ_CP031418.1"/>
</dbReference>
<protein>
    <submittedName>
        <fullName evidence="2">Uncharacterized protein</fullName>
    </submittedName>
</protein>
<organism evidence="2 3">
    <name type="scientific">Nocardia farcinica</name>
    <dbReference type="NCBI Taxonomy" id="37329"/>
    <lineage>
        <taxon>Bacteria</taxon>
        <taxon>Bacillati</taxon>
        <taxon>Actinomycetota</taxon>
        <taxon>Actinomycetes</taxon>
        <taxon>Mycobacteriales</taxon>
        <taxon>Nocardiaceae</taxon>
        <taxon>Nocardia</taxon>
    </lineage>
</organism>
<dbReference type="Proteomes" id="UP000057820">
    <property type="component" value="Plasmid 2"/>
</dbReference>
<sequence length="68" mass="7084">MIFAFTVAADAGLVWLLASAVAIAKFDTWGDRLIPVARAAAVTGLVSTAVFVVLFGLYALGIDIGRTE</sequence>
<geneLocation type="plasmid" evidence="2">
    <name>2</name>
</geneLocation>
<name>A0A0H5P9V4_NOCFR</name>
<dbReference type="EMBL" id="LN868939">
    <property type="protein sequence ID" value="CRY84213.1"/>
    <property type="molecule type" value="Genomic_DNA"/>
</dbReference>
<keyword evidence="1" id="KW-1133">Transmembrane helix</keyword>
<accession>A0A0H5P9V4</accession>